<name>A0A0V1HE61_9BILA</name>
<dbReference type="GO" id="GO:0008270">
    <property type="term" value="F:zinc ion binding"/>
    <property type="evidence" value="ECO:0007669"/>
    <property type="project" value="UniProtKB-KW"/>
</dbReference>
<dbReference type="Pfam" id="PF13639">
    <property type="entry name" value="zf-RING_2"/>
    <property type="match status" value="1"/>
</dbReference>
<feature type="domain" description="RING-type" evidence="6">
    <location>
        <begin position="524"/>
        <end position="565"/>
    </location>
</feature>
<proteinExistence type="predicted"/>
<evidence type="ECO:0000313" key="7">
    <source>
        <dbReference type="EMBL" id="KRZ08743.1"/>
    </source>
</evidence>
<feature type="compositionally biased region" description="Polar residues" evidence="5">
    <location>
        <begin position="147"/>
        <end position="160"/>
    </location>
</feature>
<feature type="non-terminal residue" evidence="7">
    <location>
        <position position="1"/>
    </location>
</feature>
<organism evidence="7 8">
    <name type="scientific">Trichinella zimbabwensis</name>
    <dbReference type="NCBI Taxonomy" id="268475"/>
    <lineage>
        <taxon>Eukaryota</taxon>
        <taxon>Metazoa</taxon>
        <taxon>Ecdysozoa</taxon>
        <taxon>Nematoda</taxon>
        <taxon>Enoplea</taxon>
        <taxon>Dorylaimia</taxon>
        <taxon>Trichinellida</taxon>
        <taxon>Trichinellidae</taxon>
        <taxon>Trichinella</taxon>
    </lineage>
</organism>
<dbReference type="PROSITE" id="PS50089">
    <property type="entry name" value="ZF_RING_2"/>
    <property type="match status" value="1"/>
</dbReference>
<dbReference type="OrthoDB" id="9984778at2759"/>
<dbReference type="Gene3D" id="3.30.40.10">
    <property type="entry name" value="Zinc/RING finger domain, C3HC4 (zinc finger)"/>
    <property type="match status" value="1"/>
</dbReference>
<sequence>LYISLTDEENFLVKRLLKKFSILSLLVVYKSIMNGKKDSSDESDLSKSSDESDSAKYSPYDDTTSISTDEEEQGIEREFSQVNGSTSEVPCNKQMLEPRTVEEKQGIKRKSSQMNESSSEAPCKKQEMQCSALDEDSSSSTVTSSSFGDSPVSSADSAEMSNFSSLRSDTSSDSADVLSAMNSDNSAIQTEHEISESDSIEEADMADVEGEIDPPRFDNNVSVAQHEDPSRFVRPQLLVTYREEESSLNIFALSDPATTPRVQDTDSEESVTGDEGSAFESDTSSPDDTSDRSAMNSSEASIDCSHLQPSNSRQNNDAQNGRASAQFPALPRVPPMPVYIDPLRNNRNVVYPERINDNVPVQQRHYLARQREQLERRRNMHARWLHERAHLMRSVRDRMRGRAYENAPENGCMFHRNAAGVSEELDPNLQVIRDLQQDVIEGRILPQDEDSNESDDENNYFIRHEFPIWDMDARVMVYMAMEFHDLPRGATRTQISNSSTCRFYNRHAARGREECGSDVNEQFCTICLSQIEHDEFIRILRCGHFYHVSCIDRWLVINDSCAICRQTVSR</sequence>
<reference evidence="7 8" key="1">
    <citation type="submission" date="2015-01" db="EMBL/GenBank/DDBJ databases">
        <title>Evolution of Trichinella species and genotypes.</title>
        <authorList>
            <person name="Korhonen P.K."/>
            <person name="Edoardo P."/>
            <person name="Giuseppe L.R."/>
            <person name="Gasser R.B."/>
        </authorList>
    </citation>
    <scope>NUCLEOTIDE SEQUENCE [LARGE SCALE GENOMIC DNA]</scope>
    <source>
        <strain evidence="7">ISS1029</strain>
    </source>
</reference>
<feature type="compositionally biased region" description="Polar residues" evidence="5">
    <location>
        <begin position="307"/>
        <end position="323"/>
    </location>
</feature>
<evidence type="ECO:0000256" key="1">
    <source>
        <dbReference type="ARBA" id="ARBA00022723"/>
    </source>
</evidence>
<keyword evidence="3" id="KW-0862">Zinc</keyword>
<dbReference type="InterPro" id="IPR013083">
    <property type="entry name" value="Znf_RING/FYVE/PHD"/>
</dbReference>
<feature type="region of interest" description="Disordered" evidence="5">
    <location>
        <begin position="248"/>
        <end position="329"/>
    </location>
</feature>
<dbReference type="InterPro" id="IPR001841">
    <property type="entry name" value="Znf_RING"/>
</dbReference>
<comment type="caution">
    <text evidence="7">The sequence shown here is derived from an EMBL/GenBank/DDBJ whole genome shotgun (WGS) entry which is preliminary data.</text>
</comment>
<accession>A0A0V1HE61</accession>
<keyword evidence="8" id="KW-1185">Reference proteome</keyword>
<dbReference type="EMBL" id="JYDP01000082">
    <property type="protein sequence ID" value="KRZ08743.1"/>
    <property type="molecule type" value="Genomic_DNA"/>
</dbReference>
<feature type="compositionally biased region" description="Low complexity" evidence="5">
    <location>
        <begin position="161"/>
        <end position="176"/>
    </location>
</feature>
<dbReference type="Proteomes" id="UP000055024">
    <property type="component" value="Unassembled WGS sequence"/>
</dbReference>
<evidence type="ECO:0000256" key="3">
    <source>
        <dbReference type="ARBA" id="ARBA00022833"/>
    </source>
</evidence>
<evidence type="ECO:0000313" key="8">
    <source>
        <dbReference type="Proteomes" id="UP000055024"/>
    </source>
</evidence>
<dbReference type="InterPro" id="IPR052788">
    <property type="entry name" value="RING-type_E3_ligase_ATL"/>
</dbReference>
<dbReference type="AlphaFoldDB" id="A0A0V1HE61"/>
<gene>
    <name evidence="7" type="primary">rnf12</name>
    <name evidence="7" type="ORF">T11_11254</name>
</gene>
<evidence type="ECO:0000256" key="4">
    <source>
        <dbReference type="PROSITE-ProRule" id="PRU00175"/>
    </source>
</evidence>
<protein>
    <submittedName>
        <fullName evidence="7">E3 ubiquitin-protein ligase RNF12</fullName>
    </submittedName>
</protein>
<keyword evidence="1" id="KW-0479">Metal-binding</keyword>
<feature type="compositionally biased region" description="Polar residues" evidence="5">
    <location>
        <begin position="80"/>
        <end position="89"/>
    </location>
</feature>
<evidence type="ECO:0000256" key="2">
    <source>
        <dbReference type="ARBA" id="ARBA00022771"/>
    </source>
</evidence>
<feature type="compositionally biased region" description="Polar residues" evidence="5">
    <location>
        <begin position="180"/>
        <end position="189"/>
    </location>
</feature>
<dbReference type="CDD" id="cd16454">
    <property type="entry name" value="RING-H2_PA-TM-RING"/>
    <property type="match status" value="1"/>
</dbReference>
<dbReference type="SMART" id="SM00184">
    <property type="entry name" value="RING"/>
    <property type="match status" value="1"/>
</dbReference>
<evidence type="ECO:0000256" key="5">
    <source>
        <dbReference type="SAM" id="MobiDB-lite"/>
    </source>
</evidence>
<dbReference type="PANTHER" id="PTHR45798:SF88">
    <property type="entry name" value="RING-H2 FINGER PROTEIN ATL61-RELATED"/>
    <property type="match status" value="1"/>
</dbReference>
<dbReference type="STRING" id="268475.A0A0V1HE61"/>
<feature type="compositionally biased region" description="Basic and acidic residues" evidence="5">
    <location>
        <begin position="36"/>
        <end position="54"/>
    </location>
</feature>
<feature type="region of interest" description="Disordered" evidence="5">
    <location>
        <begin position="36"/>
        <end position="234"/>
    </location>
</feature>
<dbReference type="SUPFAM" id="SSF57850">
    <property type="entry name" value="RING/U-box"/>
    <property type="match status" value="1"/>
</dbReference>
<keyword evidence="2 4" id="KW-0863">Zinc-finger</keyword>
<feature type="compositionally biased region" description="Acidic residues" evidence="5">
    <location>
        <begin position="196"/>
        <end position="212"/>
    </location>
</feature>
<evidence type="ECO:0000259" key="6">
    <source>
        <dbReference type="PROSITE" id="PS50089"/>
    </source>
</evidence>
<dbReference type="PANTHER" id="PTHR45798">
    <property type="entry name" value="RING-H2 FINGER PROTEIN ATL61-RELATED-RELATED"/>
    <property type="match status" value="1"/>
</dbReference>